<evidence type="ECO:0000256" key="1">
    <source>
        <dbReference type="ARBA" id="ARBA00022475"/>
    </source>
</evidence>
<accession>A0A8J7Z241</accession>
<evidence type="ECO:0000256" key="5">
    <source>
        <dbReference type="ARBA" id="ARBA00022801"/>
    </source>
</evidence>
<dbReference type="AlphaFoldDB" id="A0A8J7Z241"/>
<feature type="domain" description="Peptidase M48" evidence="11">
    <location>
        <begin position="64"/>
        <end position="266"/>
    </location>
</feature>
<keyword evidence="7" id="KW-1133">Transmembrane helix</keyword>
<keyword evidence="1" id="KW-1003">Cell membrane</keyword>
<dbReference type="Pfam" id="PF01435">
    <property type="entry name" value="Peptidase_M48"/>
    <property type="match status" value="1"/>
</dbReference>
<evidence type="ECO:0000256" key="7">
    <source>
        <dbReference type="ARBA" id="ARBA00022989"/>
    </source>
</evidence>
<evidence type="ECO:0000256" key="3">
    <source>
        <dbReference type="ARBA" id="ARBA00022692"/>
    </source>
</evidence>
<gene>
    <name evidence="12" type="ORF">GS601_13265</name>
</gene>
<dbReference type="PANTHER" id="PTHR43221">
    <property type="entry name" value="PROTEASE HTPX"/>
    <property type="match status" value="1"/>
</dbReference>
<evidence type="ECO:0000256" key="6">
    <source>
        <dbReference type="ARBA" id="ARBA00022833"/>
    </source>
</evidence>
<keyword evidence="13" id="KW-1185">Reference proteome</keyword>
<dbReference type="EMBL" id="WVIE01000014">
    <property type="protein sequence ID" value="NDJ18249.1"/>
    <property type="molecule type" value="Genomic_DNA"/>
</dbReference>
<comment type="caution">
    <text evidence="12">The sequence shown here is derived from an EMBL/GenBank/DDBJ whole genome shotgun (WGS) entry which is preliminary data.</text>
</comment>
<keyword evidence="8 10" id="KW-0482">Metalloprotease</keyword>
<keyword evidence="5 10" id="KW-0378">Hydrolase</keyword>
<keyword evidence="4" id="KW-0479">Metal-binding</keyword>
<evidence type="ECO:0000256" key="4">
    <source>
        <dbReference type="ARBA" id="ARBA00022723"/>
    </source>
</evidence>
<dbReference type="RefSeq" id="WP_162423771.1">
    <property type="nucleotide sequence ID" value="NZ_WVIE01000014.1"/>
</dbReference>
<dbReference type="InterPro" id="IPR050083">
    <property type="entry name" value="HtpX_protease"/>
</dbReference>
<dbReference type="GO" id="GO:0046872">
    <property type="term" value="F:metal ion binding"/>
    <property type="evidence" value="ECO:0007669"/>
    <property type="project" value="UniProtKB-KW"/>
</dbReference>
<organism evidence="12 13">
    <name type="scientific">Myxacorys almedinensis A</name>
    <dbReference type="NCBI Taxonomy" id="2690445"/>
    <lineage>
        <taxon>Bacteria</taxon>
        <taxon>Bacillati</taxon>
        <taxon>Cyanobacteriota</taxon>
        <taxon>Cyanophyceae</taxon>
        <taxon>Leptolyngbyales</taxon>
        <taxon>Leptolyngbyaceae</taxon>
        <taxon>Myxacorys</taxon>
        <taxon>Myxacorys almedinensis</taxon>
    </lineage>
</organism>
<keyword evidence="3" id="KW-0812">Transmembrane</keyword>
<evidence type="ECO:0000256" key="2">
    <source>
        <dbReference type="ARBA" id="ARBA00022670"/>
    </source>
</evidence>
<evidence type="ECO:0000313" key="12">
    <source>
        <dbReference type="EMBL" id="NDJ18249.1"/>
    </source>
</evidence>
<reference evidence="12" key="1">
    <citation type="submission" date="2019-12" db="EMBL/GenBank/DDBJ databases">
        <title>High-Quality draft genome sequences of three cyanobacteria isolated from the limestone walls of the Old Cathedral of Coimbra.</title>
        <authorList>
            <person name="Tiago I."/>
            <person name="Soares F."/>
            <person name="Portugal A."/>
        </authorList>
    </citation>
    <scope>NUCLEOTIDE SEQUENCE</scope>
    <source>
        <strain evidence="12">A</strain>
    </source>
</reference>
<evidence type="ECO:0000259" key="11">
    <source>
        <dbReference type="Pfam" id="PF01435"/>
    </source>
</evidence>
<dbReference type="GO" id="GO:0006508">
    <property type="term" value="P:proteolysis"/>
    <property type="evidence" value="ECO:0007669"/>
    <property type="project" value="UniProtKB-KW"/>
</dbReference>
<dbReference type="Proteomes" id="UP000646053">
    <property type="component" value="Unassembled WGS sequence"/>
</dbReference>
<sequence length="319" mass="36225">MPTYPGISSAAFRHPLDYQAEQTLRSVPGFDLVARKFIEFVYERPRLVYLTGNSIQVGVRQYSSIYQIFRECLQSLDIASEPALFVSQAPLVNAYALGQERPCVVLNTALLDLLSEAELRSVIAHELGHLKCGHTTLTQMAMWVNMAIAGLADFTFGLSNLISTGLLLSFYEWLRKAELSADRAALLVMDDLNPVLYSMMRLAGGSQKYAHELSIEEFAKQSDRYHTLDQDNLNQVYKFFLYNDVSSGIFLTHPFTVERVRYLQEWSTSPEFQQIRQGTYSRAGSEGAVNVDAQPEDAVHLRQQIEELQQEIDRLKRPQ</sequence>
<evidence type="ECO:0000256" key="9">
    <source>
        <dbReference type="ARBA" id="ARBA00023136"/>
    </source>
</evidence>
<comment type="cofactor">
    <cofactor evidence="10">
        <name>Zn(2+)</name>
        <dbReference type="ChEBI" id="CHEBI:29105"/>
    </cofactor>
    <text evidence="10">Binds 1 zinc ion per subunit.</text>
</comment>
<dbReference type="Gene3D" id="3.30.2010.10">
    <property type="entry name" value="Metalloproteases ('zincins'), catalytic domain"/>
    <property type="match status" value="1"/>
</dbReference>
<dbReference type="InterPro" id="IPR001915">
    <property type="entry name" value="Peptidase_M48"/>
</dbReference>
<evidence type="ECO:0000256" key="10">
    <source>
        <dbReference type="RuleBase" id="RU003983"/>
    </source>
</evidence>
<proteinExistence type="inferred from homology"/>
<evidence type="ECO:0000313" key="13">
    <source>
        <dbReference type="Proteomes" id="UP000646053"/>
    </source>
</evidence>
<keyword evidence="6 10" id="KW-0862">Zinc</keyword>
<comment type="similarity">
    <text evidence="10">Belongs to the peptidase M48 family.</text>
</comment>
<keyword evidence="9" id="KW-0472">Membrane</keyword>
<protein>
    <submittedName>
        <fullName evidence="12">M48 family metalloprotease</fullName>
    </submittedName>
</protein>
<evidence type="ECO:0000256" key="8">
    <source>
        <dbReference type="ARBA" id="ARBA00023049"/>
    </source>
</evidence>
<keyword evidence="2 10" id="KW-0645">Protease</keyword>
<dbReference type="GO" id="GO:0004222">
    <property type="term" value="F:metalloendopeptidase activity"/>
    <property type="evidence" value="ECO:0007669"/>
    <property type="project" value="InterPro"/>
</dbReference>
<name>A0A8J7Z241_9CYAN</name>
<dbReference type="PANTHER" id="PTHR43221:SF3">
    <property type="entry name" value="SLL1280 PROTEIN"/>
    <property type="match status" value="1"/>
</dbReference>
<dbReference type="CDD" id="cd07325">
    <property type="entry name" value="M48_Ste24p_like"/>
    <property type="match status" value="1"/>
</dbReference>